<keyword evidence="4 8" id="KW-0175">Coiled coil</keyword>
<keyword evidence="5 8" id="KW-0472">Membrane</keyword>
<evidence type="ECO:0000256" key="6">
    <source>
        <dbReference type="ARBA" id="ARBA00023210"/>
    </source>
</evidence>
<feature type="coiled-coil region" evidence="8">
    <location>
        <begin position="384"/>
        <end position="425"/>
    </location>
</feature>
<keyword evidence="8" id="KW-1003">Cell membrane</keyword>
<proteinExistence type="inferred from homology"/>
<keyword evidence="2 8" id="KW-0812">Transmembrane</keyword>
<name>A0A1S2LEV8_9BACI</name>
<dbReference type="HAMAP" id="MF_00728">
    <property type="entry name" value="EzrA"/>
    <property type="match status" value="1"/>
</dbReference>
<evidence type="ECO:0000256" key="7">
    <source>
        <dbReference type="ARBA" id="ARBA00023306"/>
    </source>
</evidence>
<feature type="topological domain" description="Cytoplasmic" evidence="8">
    <location>
        <begin position="23"/>
        <end position="564"/>
    </location>
</feature>
<keyword evidence="10" id="KW-1185">Reference proteome</keyword>
<evidence type="ECO:0000256" key="1">
    <source>
        <dbReference type="ARBA" id="ARBA00022618"/>
    </source>
</evidence>
<keyword evidence="3 8" id="KW-1133">Transmembrane helix</keyword>
<organism evidence="9 10">
    <name type="scientific">Anaerobacillus arseniciselenatis</name>
    <dbReference type="NCBI Taxonomy" id="85682"/>
    <lineage>
        <taxon>Bacteria</taxon>
        <taxon>Bacillati</taxon>
        <taxon>Bacillota</taxon>
        <taxon>Bacilli</taxon>
        <taxon>Bacillales</taxon>
        <taxon>Bacillaceae</taxon>
        <taxon>Anaerobacillus</taxon>
    </lineage>
</organism>
<keyword evidence="7 8" id="KW-0131">Cell cycle</keyword>
<reference evidence="9 10" key="1">
    <citation type="submission" date="2016-10" db="EMBL/GenBank/DDBJ databases">
        <title>Draft genome sequences of four alkaliphilic bacteria belonging to the Anaerobacillus genus.</title>
        <authorList>
            <person name="Bassil N.M."/>
            <person name="Lloyd J.R."/>
        </authorList>
    </citation>
    <scope>NUCLEOTIDE SEQUENCE [LARGE SCALE GENOMIC DNA]</scope>
    <source>
        <strain evidence="9 10">DSM 15340</strain>
    </source>
</reference>
<evidence type="ECO:0000313" key="9">
    <source>
        <dbReference type="EMBL" id="OIJ10921.1"/>
    </source>
</evidence>
<feature type="topological domain" description="Extracellular" evidence="8">
    <location>
        <begin position="1"/>
        <end position="3"/>
    </location>
</feature>
<dbReference type="GO" id="GO:0000921">
    <property type="term" value="P:septin ring assembly"/>
    <property type="evidence" value="ECO:0007669"/>
    <property type="project" value="InterPro"/>
</dbReference>
<dbReference type="GO" id="GO:0005940">
    <property type="term" value="C:septin ring"/>
    <property type="evidence" value="ECO:0007669"/>
    <property type="project" value="InterPro"/>
</dbReference>
<comment type="similarity">
    <text evidence="8">Belongs to the EzrA family.</text>
</comment>
<keyword evidence="6 8" id="KW-0717">Septation</keyword>
<evidence type="ECO:0000313" key="10">
    <source>
        <dbReference type="Proteomes" id="UP000180098"/>
    </source>
</evidence>
<dbReference type="Proteomes" id="UP000180098">
    <property type="component" value="Unassembled WGS sequence"/>
</dbReference>
<dbReference type="RefSeq" id="WP_071313710.1">
    <property type="nucleotide sequence ID" value="NZ_MLQQ01000035.1"/>
</dbReference>
<comment type="function">
    <text evidence="8">Negative regulator of FtsZ ring formation; modulates the frequency and position of FtsZ ring formation. Inhibits FtsZ ring formation at polar sites. Interacts either with FtsZ or with one of its binding partners to promote depolymerization.</text>
</comment>
<comment type="caution">
    <text evidence="9">The sequence shown here is derived from an EMBL/GenBank/DDBJ whole genome shotgun (WGS) entry which is preliminary data.</text>
</comment>
<dbReference type="InterPro" id="IPR010379">
    <property type="entry name" value="EzrA"/>
</dbReference>
<evidence type="ECO:0000256" key="5">
    <source>
        <dbReference type="ARBA" id="ARBA00023136"/>
    </source>
</evidence>
<dbReference type="Pfam" id="PF06160">
    <property type="entry name" value="EzrA"/>
    <property type="match status" value="1"/>
</dbReference>
<protein>
    <recommendedName>
        <fullName evidence="8">Septation ring formation regulator EzrA</fullName>
    </recommendedName>
</protein>
<evidence type="ECO:0000256" key="3">
    <source>
        <dbReference type="ARBA" id="ARBA00022989"/>
    </source>
</evidence>
<dbReference type="GO" id="GO:0005886">
    <property type="term" value="C:plasma membrane"/>
    <property type="evidence" value="ECO:0007669"/>
    <property type="project" value="UniProtKB-SubCell"/>
</dbReference>
<comment type="subcellular location">
    <subcellularLocation>
        <location evidence="8">Cell membrane</location>
        <topology evidence="8">Single-pass membrane protein</topology>
    </subcellularLocation>
    <text evidence="8">Colocalized with FtsZ to the nascent septal site.</text>
</comment>
<sequence length="564" mass="65876">MKFFIYGVLVVFLAIIIYGALSRKRIYNEVDRLEAWKIQIMNKPITDEIAKIKGLNMSGETESKFESWRNKWDEIITLRLPDLEEKLFDVEEAANKYRFGKAKTLASDIANELNDIEVSLQEMMDEINLLIHSEEDNREQIDEIRSLFKDLKTYYSQNKGTLGTTAFAFETKMKEIEQTFQEFETATKEGNYFEAREILMVMKEEISHEKWKMDEVPKLLVHIESEIPSQIEEISQGIREMEEDGYILEHFSFKNDIRNLKKQLHKMLPFLEEGKIEAAAIPIGDMFKEIDQIYDTLEQEVLAKQYVITEIPTIKDEMSLFENEMIELKTEVETVKLSYHIPEEEIKLHLKLEKQMKELANKLKVIDDCIANKKQSYITIKKAIEQFTEELAERRSTLDECKESLNTLRKEELKARETLNELKGKVREGQRLIKKSNIPGLPHSLLIKMEEAETSLVAANEKMEQIPLVIEDVNSSIEEALQSVNDMHGIITFTIEQALAAERVIQYGNRFRSSYSFIHNELQKAEELFRIYEYEEALQTAYNAIEQVDPNVVEKINSYSLEKV</sequence>
<evidence type="ECO:0000256" key="2">
    <source>
        <dbReference type="ARBA" id="ARBA00022692"/>
    </source>
</evidence>
<dbReference type="GO" id="GO:0000917">
    <property type="term" value="P:division septum assembly"/>
    <property type="evidence" value="ECO:0007669"/>
    <property type="project" value="UniProtKB-KW"/>
</dbReference>
<evidence type="ECO:0000256" key="4">
    <source>
        <dbReference type="ARBA" id="ARBA00023054"/>
    </source>
</evidence>
<evidence type="ECO:0000256" key="8">
    <source>
        <dbReference type="HAMAP-Rule" id="MF_00728"/>
    </source>
</evidence>
<dbReference type="AlphaFoldDB" id="A0A1S2LEV8"/>
<dbReference type="EMBL" id="MLQQ01000035">
    <property type="protein sequence ID" value="OIJ10921.1"/>
    <property type="molecule type" value="Genomic_DNA"/>
</dbReference>
<keyword evidence="1 8" id="KW-0132">Cell division</keyword>
<gene>
    <name evidence="8" type="primary">ezrA</name>
    <name evidence="9" type="ORF">BKP35_12595</name>
</gene>
<dbReference type="NCBIfam" id="NF003413">
    <property type="entry name" value="PRK04778.1-7"/>
    <property type="match status" value="1"/>
</dbReference>
<accession>A0A1S2LEV8</accession>